<dbReference type="AlphaFoldDB" id="A0AAW8B1X8"/>
<name>A0AAW8B1X8_9GAMM</name>
<keyword evidence="2" id="KW-1185">Reference proteome</keyword>
<comment type="caution">
    <text evidence="1">The sequence shown here is derived from an EMBL/GenBank/DDBJ whole genome shotgun (WGS) entry which is preliminary data.</text>
</comment>
<gene>
    <name evidence="1" type="ORF">Q8A57_05675</name>
</gene>
<reference evidence="1" key="2">
    <citation type="submission" date="2023-08" db="EMBL/GenBank/DDBJ databases">
        <authorList>
            <person name="Luo J."/>
        </authorList>
    </citation>
    <scope>NUCLEOTIDE SEQUENCE</scope>
    <source>
        <strain evidence="1">DSM 25064</strain>
    </source>
</reference>
<dbReference type="Pfam" id="PF09650">
    <property type="entry name" value="PHA_gran_rgn"/>
    <property type="match status" value="1"/>
</dbReference>
<proteinExistence type="predicted"/>
<accession>A0AAW8B1X8</accession>
<protein>
    <submittedName>
        <fullName evidence="1">Polyhydroxyalkanoic acid system family protein</fullName>
    </submittedName>
</protein>
<evidence type="ECO:0000313" key="2">
    <source>
        <dbReference type="Proteomes" id="UP001178354"/>
    </source>
</evidence>
<dbReference type="RefSeq" id="WP_305170023.1">
    <property type="nucleotide sequence ID" value="NZ_JAUUUU010000002.1"/>
</dbReference>
<reference evidence="1" key="1">
    <citation type="journal article" date="2010" name="Int. J. Syst. Evol. Microbiol.">
        <title>Porticoccus litoralis gen. nov., sp. nov., a gammaproteobacterium isolated from the Yellow Sea.</title>
        <authorList>
            <person name="Oh H.M."/>
            <person name="Kim H."/>
            <person name="Kim K.M."/>
            <person name="Min G.S."/>
            <person name="Cho J.C."/>
        </authorList>
    </citation>
    <scope>NUCLEOTIDE SEQUENCE</scope>
    <source>
        <strain evidence="1">DSM 25064</strain>
    </source>
</reference>
<dbReference type="Proteomes" id="UP001178354">
    <property type="component" value="Unassembled WGS sequence"/>
</dbReference>
<dbReference type="EMBL" id="JAUUUU010000002">
    <property type="protein sequence ID" value="MDP1520457.1"/>
    <property type="molecule type" value="Genomic_DNA"/>
</dbReference>
<dbReference type="InterPro" id="IPR013433">
    <property type="entry name" value="PHA_gran_rgn"/>
</dbReference>
<evidence type="ECO:0000313" key="1">
    <source>
        <dbReference type="EMBL" id="MDP1520457.1"/>
    </source>
</evidence>
<sequence>MSHICISRHHTMDREHVRSMTQELGEKLKSKFGGDYRWEGDMVHYKYSGVDAKVSFDESHLEVNVKLGLLMSALKGMIEAEVNKYLDEHVS</sequence>
<organism evidence="1 2">
    <name type="scientific">Porticoccus litoralis</name>
    <dbReference type="NCBI Taxonomy" id="434086"/>
    <lineage>
        <taxon>Bacteria</taxon>
        <taxon>Pseudomonadati</taxon>
        <taxon>Pseudomonadota</taxon>
        <taxon>Gammaproteobacteria</taxon>
        <taxon>Cellvibrionales</taxon>
        <taxon>Porticoccaceae</taxon>
        <taxon>Porticoccus</taxon>
    </lineage>
</organism>
<dbReference type="NCBIfam" id="TIGR02610">
    <property type="entry name" value="PHA_gran_rgn"/>
    <property type="match status" value="1"/>
</dbReference>